<feature type="compositionally biased region" description="Basic and acidic residues" evidence="1">
    <location>
        <begin position="152"/>
        <end position="186"/>
    </location>
</feature>
<comment type="caution">
    <text evidence="2">The sequence shown here is derived from an EMBL/GenBank/DDBJ whole genome shotgun (WGS) entry which is preliminary data.</text>
</comment>
<keyword evidence="3" id="KW-1185">Reference proteome</keyword>
<dbReference type="Proteomes" id="UP000191500">
    <property type="component" value="Unassembled WGS sequence"/>
</dbReference>
<evidence type="ECO:0000313" key="2">
    <source>
        <dbReference type="EMBL" id="OQE42860.1"/>
    </source>
</evidence>
<evidence type="ECO:0000256" key="1">
    <source>
        <dbReference type="SAM" id="MobiDB-lite"/>
    </source>
</evidence>
<feature type="region of interest" description="Disordered" evidence="1">
    <location>
        <begin position="1"/>
        <end position="20"/>
    </location>
</feature>
<feature type="region of interest" description="Disordered" evidence="1">
    <location>
        <begin position="60"/>
        <end position="188"/>
    </location>
</feature>
<name>A0A1V6UWR6_9EURO</name>
<sequence length="357" mass="40184">MPSNLSGTVNKSRADKRRVVCSMRPASRLRKLIVTHPRPKKLSGHSIISLVTATWEKLVKGSQTDKPPDLSSARPAESVRKDLPMQNGSKSEEDVEPVEQVKVDMQTPENQDKSSPAKLSNGNSGQVGGGSETYTTSTKYYLEHLTVPPNSPDRDSTEITPNDKARIDVADERNLKRPEPAKKQDKSSLIQLPYRNCNGNRGSWTTSTGQKYYFLNLPVPPNSPELGSAETTLQGKTRIDMMDERNWKTPIKCPYVTQERRKTRRTKKYSSATKRSTNHRVMHQKSQETNKTNSIFDMDKYSTKCNVSDSDNSGSETEEKVYVAKRAAALKAWKAKKHAVAERKKEERRRPAGSTYE</sequence>
<feature type="compositionally biased region" description="Polar residues" evidence="1">
    <location>
        <begin position="107"/>
        <end position="118"/>
    </location>
</feature>
<dbReference type="AlphaFoldDB" id="A0A1V6UWR6"/>
<gene>
    <name evidence="2" type="ORF">PENCOP_c003G05364</name>
</gene>
<feature type="compositionally biased region" description="Basic and acidic residues" evidence="1">
    <location>
        <begin position="339"/>
        <end position="350"/>
    </location>
</feature>
<proteinExistence type="predicted"/>
<feature type="region of interest" description="Disordered" evidence="1">
    <location>
        <begin position="334"/>
        <end position="357"/>
    </location>
</feature>
<dbReference type="EMBL" id="MDDG01000003">
    <property type="protein sequence ID" value="OQE42860.1"/>
    <property type="molecule type" value="Genomic_DNA"/>
</dbReference>
<feature type="compositionally biased region" description="Polar residues" evidence="1">
    <location>
        <begin position="1"/>
        <end position="11"/>
    </location>
</feature>
<reference evidence="3" key="1">
    <citation type="journal article" date="2017" name="Nat. Microbiol.">
        <title>Global analysis of biosynthetic gene clusters reveals vast potential of secondary metabolite production in Penicillium species.</title>
        <authorList>
            <person name="Nielsen J.C."/>
            <person name="Grijseels S."/>
            <person name="Prigent S."/>
            <person name="Ji B."/>
            <person name="Dainat J."/>
            <person name="Nielsen K.F."/>
            <person name="Frisvad J.C."/>
            <person name="Workman M."/>
            <person name="Nielsen J."/>
        </authorList>
    </citation>
    <scope>NUCLEOTIDE SEQUENCE [LARGE SCALE GENOMIC DNA]</scope>
    <source>
        <strain evidence="3">IBT 31321</strain>
    </source>
</reference>
<feature type="compositionally biased region" description="Polar residues" evidence="1">
    <location>
        <begin position="303"/>
        <end position="315"/>
    </location>
</feature>
<protein>
    <submittedName>
        <fullName evidence="2">Uncharacterized protein</fullName>
    </submittedName>
</protein>
<accession>A0A1V6UWR6</accession>
<organism evidence="2 3">
    <name type="scientific">Penicillium coprophilum</name>
    <dbReference type="NCBI Taxonomy" id="36646"/>
    <lineage>
        <taxon>Eukaryota</taxon>
        <taxon>Fungi</taxon>
        <taxon>Dikarya</taxon>
        <taxon>Ascomycota</taxon>
        <taxon>Pezizomycotina</taxon>
        <taxon>Eurotiomycetes</taxon>
        <taxon>Eurotiomycetidae</taxon>
        <taxon>Eurotiales</taxon>
        <taxon>Aspergillaceae</taxon>
        <taxon>Penicillium</taxon>
    </lineage>
</organism>
<evidence type="ECO:0000313" key="3">
    <source>
        <dbReference type="Proteomes" id="UP000191500"/>
    </source>
</evidence>
<feature type="region of interest" description="Disordered" evidence="1">
    <location>
        <begin position="259"/>
        <end position="318"/>
    </location>
</feature>